<dbReference type="EMBL" id="LT670818">
    <property type="protein sequence ID" value="SHH31817.1"/>
    <property type="molecule type" value="Genomic_DNA"/>
</dbReference>
<protein>
    <submittedName>
        <fullName evidence="1">Uncharacterized protein</fullName>
    </submittedName>
</protein>
<evidence type="ECO:0000313" key="1">
    <source>
        <dbReference type="EMBL" id="SHH31817.1"/>
    </source>
</evidence>
<organism evidence="1 2">
    <name type="scientific">Bradyrhizobium erythrophlei</name>
    <dbReference type="NCBI Taxonomy" id="1437360"/>
    <lineage>
        <taxon>Bacteria</taxon>
        <taxon>Pseudomonadati</taxon>
        <taxon>Pseudomonadota</taxon>
        <taxon>Alphaproteobacteria</taxon>
        <taxon>Hyphomicrobiales</taxon>
        <taxon>Nitrobacteraceae</taxon>
        <taxon>Bradyrhizobium</taxon>
    </lineage>
</organism>
<reference evidence="1 2" key="1">
    <citation type="submission" date="2016-11" db="EMBL/GenBank/DDBJ databases">
        <authorList>
            <person name="Jaros S."/>
            <person name="Januszkiewicz K."/>
            <person name="Wedrychowicz H."/>
        </authorList>
    </citation>
    <scope>NUCLEOTIDE SEQUENCE [LARGE SCALE GENOMIC DNA]</scope>
    <source>
        <strain evidence="1 2">GAS242</strain>
    </source>
</reference>
<name>A0A1M5RZL6_9BRAD</name>
<dbReference type="Proteomes" id="UP000190675">
    <property type="component" value="Chromosome I"/>
</dbReference>
<sequence>MNEPDILSRKIRELKDWQSVAWRRIADPLITTIERREIRYHLKESDGELRRYLAMMSERLRFRPGPPEEVGDSLAQLEFRLLG</sequence>
<evidence type="ECO:0000313" key="2">
    <source>
        <dbReference type="Proteomes" id="UP000190675"/>
    </source>
</evidence>
<gene>
    <name evidence="1" type="ORF">SAMN05444169_6866</name>
</gene>
<dbReference type="RefSeq" id="WP_079569888.1">
    <property type="nucleotide sequence ID" value="NZ_LT670818.1"/>
</dbReference>
<proteinExistence type="predicted"/>
<accession>A0A1M5RZL6</accession>
<dbReference type="AlphaFoldDB" id="A0A1M5RZL6"/>
<dbReference type="OrthoDB" id="8249966at2"/>